<reference evidence="2 3" key="1">
    <citation type="submission" date="2017-07" db="EMBL/GenBank/DDBJ databases">
        <title>Genome Sequence of Sulfitobacter pseudonitzschiae Strain SMR1 Isolated from a culture of the Diatom Skeletonema marinoi.</title>
        <authorList>
            <person name="Topel M."/>
            <person name="Pinder M.I.M."/>
            <person name="Johansson O.N."/>
            <person name="Kourtchenko O."/>
            <person name="Godhe A."/>
            <person name="Clarke A.K."/>
        </authorList>
    </citation>
    <scope>NUCLEOTIDE SEQUENCE [LARGE SCALE GENOMIC DNA]</scope>
    <source>
        <strain evidence="2 3">SMR1</strain>
        <plasmid evidence="2 3">pSMR1-3</plasmid>
    </source>
</reference>
<geneLocation type="plasmid" evidence="2 3">
    <name>pSMR1-3</name>
</geneLocation>
<dbReference type="Proteomes" id="UP000199754">
    <property type="component" value="Plasmid pSMR1-3"/>
</dbReference>
<dbReference type="RefSeq" id="WP_089423106.1">
    <property type="nucleotide sequence ID" value="NZ_CP022418.1"/>
</dbReference>
<sequence>MTIRPNIVTVLATIAALPVPAVAQDWQSAYTDLDPNRCEIVERYDLAVDFACTGLAGFPVLLRHGEHRVFVSYGPDAANEIAWQQSLPSRNKTGETLEWIFSGPPEEASQPVATVLRYFIDRSEIRGPDEQVLVVTKLEPGNTCHVAYIDGRRNAQANEMARQAAQELVPDWDCAGMQAQPYGTMGVTGFSEAE</sequence>
<dbReference type="KEGG" id="spse:SULPSESMR1_04370"/>
<keyword evidence="1" id="KW-0732">Signal</keyword>
<feature type="signal peptide" evidence="1">
    <location>
        <begin position="1"/>
        <end position="23"/>
    </location>
</feature>
<feature type="chain" id="PRO_5012036042" evidence="1">
    <location>
        <begin position="24"/>
        <end position="194"/>
    </location>
</feature>
<evidence type="ECO:0000313" key="2">
    <source>
        <dbReference type="EMBL" id="ASM75093.1"/>
    </source>
</evidence>
<name>A0A221K8A5_9RHOB</name>
<evidence type="ECO:0000256" key="1">
    <source>
        <dbReference type="SAM" id="SignalP"/>
    </source>
</evidence>
<dbReference type="EMBL" id="CP022418">
    <property type="protein sequence ID" value="ASM75093.1"/>
    <property type="molecule type" value="Genomic_DNA"/>
</dbReference>
<organism evidence="2 3">
    <name type="scientific">Pseudosulfitobacter pseudonitzschiae</name>
    <dbReference type="NCBI Taxonomy" id="1402135"/>
    <lineage>
        <taxon>Bacteria</taxon>
        <taxon>Pseudomonadati</taxon>
        <taxon>Pseudomonadota</taxon>
        <taxon>Alphaproteobacteria</taxon>
        <taxon>Rhodobacterales</taxon>
        <taxon>Roseobacteraceae</taxon>
        <taxon>Pseudosulfitobacter</taxon>
    </lineage>
</organism>
<keyword evidence="3" id="KW-1185">Reference proteome</keyword>
<proteinExistence type="predicted"/>
<gene>
    <name evidence="2" type="ORF">SULPSESMR1_04370</name>
</gene>
<keyword evidence="2" id="KW-0614">Plasmid</keyword>
<protein>
    <submittedName>
        <fullName evidence="2">Uncharacterized protein</fullName>
    </submittedName>
</protein>
<accession>A0A221K8A5</accession>
<dbReference type="AlphaFoldDB" id="A0A221K8A5"/>
<evidence type="ECO:0000313" key="3">
    <source>
        <dbReference type="Proteomes" id="UP000199754"/>
    </source>
</evidence>
<dbReference type="OrthoDB" id="7427667at2"/>